<evidence type="ECO:0000256" key="5">
    <source>
        <dbReference type="ARBA" id="ARBA00022801"/>
    </source>
</evidence>
<dbReference type="GO" id="GO:0015074">
    <property type="term" value="P:DNA integration"/>
    <property type="evidence" value="ECO:0007669"/>
    <property type="project" value="InterPro"/>
</dbReference>
<feature type="compositionally biased region" description="Polar residues" evidence="7">
    <location>
        <begin position="673"/>
        <end position="683"/>
    </location>
</feature>
<dbReference type="InterPro" id="IPR043502">
    <property type="entry name" value="DNA/RNA_pol_sf"/>
</dbReference>
<dbReference type="PROSITE" id="PS50994">
    <property type="entry name" value="INTEGRASE"/>
    <property type="match status" value="1"/>
</dbReference>
<dbReference type="Gene3D" id="3.30.420.10">
    <property type="entry name" value="Ribonuclease H-like superfamily/Ribonuclease H"/>
    <property type="match status" value="1"/>
</dbReference>
<sequence length="718" mass="81637">MASEDSGYHHARYSSVEEVGPQILMEGHEPRPMRSDTRPLLPLVGEQPTNNIAFTAAASQPITPLASSPSTLVVPLSPTAVKSPPPTADDREEDVPSPKSLEHGTTDNRILSFCTTTKRPLSDFEDVFLENLPKGLPPLRGIEHQIDFVPGLQISNRHAYRSNPEEIKELQKQVDELLDKDLEQQLYANLSKCTFSVDKVVFLSFVVSSRGVEVDEDKIKPIKDCPTPNSITEVRSFHGLASFYRRFVRDFSSIAALLTEVLKKDKVFNWGKEQEQAFNILKDKLCSAPLLQLPDFNKSFEIECDASGRGIGAVLMQDSKPVAYFNEKLNGATLNYSTYDKELYALVRALATWQHYLWPKEFVIKTDHESLRYLKSQGKLSRRHAKWVEFIETFPYVISYKQGKDNIVADPLSRRHALVSNLTSKLMGFDYIKELYVDDSDFDVAFSGLYTSLPVPISPWIDISMDFVLGLPRTRYGKDSIFVVVDRFSKMAHFIPCLKTNDASHVADLFVREVVKLHGIPRTIVSDRDAKFLSHFWRVLWGKLETKLLFSTSCHPQTDGQTELFMALTMPLDLLPLPTNEMVSLNGKKKDDLMKTIHEHTRLAIERRNEQIALRINKGRKLVVFEPGDLVWVHMRKERFHLKRKTKLNPRGDGPFKVLERIGDNAYKLDLPGSNSRMNSFQEEGNDSSTDKDKALEVPRKPFTRSQAKENQDKVVGL</sequence>
<dbReference type="GO" id="GO:0016787">
    <property type="term" value="F:hydrolase activity"/>
    <property type="evidence" value="ECO:0007669"/>
    <property type="project" value="UniProtKB-KW"/>
</dbReference>
<dbReference type="RefSeq" id="XP_016479949.1">
    <property type="nucleotide sequence ID" value="XM_016624463.1"/>
</dbReference>
<evidence type="ECO:0000256" key="4">
    <source>
        <dbReference type="ARBA" id="ARBA00022759"/>
    </source>
</evidence>
<keyword evidence="5" id="KW-0378">Hydrolase</keyword>
<feature type="domain" description="Integrase catalytic" evidence="8">
    <location>
        <begin position="455"/>
        <end position="629"/>
    </location>
</feature>
<dbReference type="InterPro" id="IPR043128">
    <property type="entry name" value="Rev_trsase/Diguanyl_cyclase"/>
</dbReference>
<keyword evidence="3" id="KW-0540">Nuclease</keyword>
<dbReference type="PANTHER" id="PTHR35046">
    <property type="entry name" value="ZINC KNUCKLE (CCHC-TYPE) FAMILY PROTEIN"/>
    <property type="match status" value="1"/>
</dbReference>
<dbReference type="AlphaFoldDB" id="A0A1S4ATE3"/>
<dbReference type="OrthoDB" id="1300460at2759"/>
<dbReference type="GO" id="GO:0003964">
    <property type="term" value="F:RNA-directed DNA polymerase activity"/>
    <property type="evidence" value="ECO:0007669"/>
    <property type="project" value="UniProtKB-KW"/>
</dbReference>
<evidence type="ECO:0000256" key="6">
    <source>
        <dbReference type="ARBA" id="ARBA00022918"/>
    </source>
</evidence>
<feature type="region of interest" description="Disordered" evidence="7">
    <location>
        <begin position="68"/>
        <end position="105"/>
    </location>
</feature>
<dbReference type="Gene3D" id="3.30.70.270">
    <property type="match status" value="2"/>
</dbReference>
<feature type="compositionally biased region" description="Basic and acidic residues" evidence="7">
    <location>
        <begin position="26"/>
        <end position="37"/>
    </location>
</feature>
<gene>
    <name evidence="9" type="primary">LOC107801179</name>
</gene>
<feature type="compositionally biased region" description="Low complexity" evidence="7">
    <location>
        <begin position="68"/>
        <end position="79"/>
    </location>
</feature>
<name>A0A1S4ATE3_TOBAC</name>
<dbReference type="PaxDb" id="4097-A0A1S4ATE3"/>
<feature type="region of interest" description="Disordered" evidence="7">
    <location>
        <begin position="1"/>
        <end position="46"/>
    </location>
</feature>
<dbReference type="InterPro" id="IPR036397">
    <property type="entry name" value="RNaseH_sf"/>
</dbReference>
<dbReference type="SUPFAM" id="SSF53098">
    <property type="entry name" value="Ribonuclease H-like"/>
    <property type="match status" value="1"/>
</dbReference>
<keyword evidence="2" id="KW-0548">Nucleotidyltransferase</keyword>
<dbReference type="OMA" id="REEACIM"/>
<dbReference type="SMR" id="A0A1S4ATE3"/>
<dbReference type="CDD" id="cd09274">
    <property type="entry name" value="RNase_HI_RT_Ty3"/>
    <property type="match status" value="1"/>
</dbReference>
<protein>
    <recommendedName>
        <fullName evidence="8">Integrase catalytic domain-containing protein</fullName>
    </recommendedName>
</protein>
<accession>A0A1S4ATE3</accession>
<reference evidence="9" key="1">
    <citation type="submission" date="2025-08" db="UniProtKB">
        <authorList>
            <consortium name="RefSeq"/>
        </authorList>
    </citation>
    <scope>IDENTIFICATION</scope>
</reference>
<keyword evidence="4" id="KW-0255">Endonuclease</keyword>
<dbReference type="GO" id="GO:0003676">
    <property type="term" value="F:nucleic acid binding"/>
    <property type="evidence" value="ECO:0007669"/>
    <property type="project" value="InterPro"/>
</dbReference>
<dbReference type="PANTHER" id="PTHR35046:SF9">
    <property type="entry name" value="RNA-DIRECTED DNA POLYMERASE"/>
    <property type="match status" value="1"/>
</dbReference>
<dbReference type="Pfam" id="PF24626">
    <property type="entry name" value="SH3_Tf2-1"/>
    <property type="match status" value="1"/>
</dbReference>
<dbReference type="FunFam" id="3.30.70.270:FF:000020">
    <property type="entry name" value="Transposon Tf2-6 polyprotein-like Protein"/>
    <property type="match status" value="1"/>
</dbReference>
<evidence type="ECO:0000256" key="3">
    <source>
        <dbReference type="ARBA" id="ARBA00022722"/>
    </source>
</evidence>
<keyword evidence="6" id="KW-0695">RNA-directed DNA polymerase</keyword>
<dbReference type="InterPro" id="IPR012337">
    <property type="entry name" value="RNaseH-like_sf"/>
</dbReference>
<dbReference type="SUPFAM" id="SSF56672">
    <property type="entry name" value="DNA/RNA polymerases"/>
    <property type="match status" value="2"/>
</dbReference>
<evidence type="ECO:0000256" key="7">
    <source>
        <dbReference type="SAM" id="MobiDB-lite"/>
    </source>
</evidence>
<feature type="region of interest" description="Disordered" evidence="7">
    <location>
        <begin position="669"/>
        <end position="718"/>
    </location>
</feature>
<evidence type="ECO:0000259" key="8">
    <source>
        <dbReference type="PROSITE" id="PS50994"/>
    </source>
</evidence>
<dbReference type="InterPro" id="IPR056924">
    <property type="entry name" value="SH3_Tf2-1"/>
</dbReference>
<dbReference type="InterPro" id="IPR001584">
    <property type="entry name" value="Integrase_cat-core"/>
</dbReference>
<evidence type="ECO:0000256" key="1">
    <source>
        <dbReference type="ARBA" id="ARBA00022679"/>
    </source>
</evidence>
<dbReference type="KEGG" id="nta:107801179"/>
<feature type="compositionally biased region" description="Basic and acidic residues" evidence="7">
    <location>
        <begin position="94"/>
        <end position="105"/>
    </location>
</feature>
<feature type="compositionally biased region" description="Basic and acidic residues" evidence="7">
    <location>
        <begin position="707"/>
        <end position="718"/>
    </location>
</feature>
<feature type="compositionally biased region" description="Basic and acidic residues" evidence="7">
    <location>
        <begin position="689"/>
        <end position="700"/>
    </location>
</feature>
<organism evidence="9">
    <name type="scientific">Nicotiana tabacum</name>
    <name type="common">Common tobacco</name>
    <dbReference type="NCBI Taxonomy" id="4097"/>
    <lineage>
        <taxon>Eukaryota</taxon>
        <taxon>Viridiplantae</taxon>
        <taxon>Streptophyta</taxon>
        <taxon>Embryophyta</taxon>
        <taxon>Tracheophyta</taxon>
        <taxon>Spermatophyta</taxon>
        <taxon>Magnoliopsida</taxon>
        <taxon>eudicotyledons</taxon>
        <taxon>Gunneridae</taxon>
        <taxon>Pentapetalae</taxon>
        <taxon>asterids</taxon>
        <taxon>lamiids</taxon>
        <taxon>Solanales</taxon>
        <taxon>Solanaceae</taxon>
        <taxon>Nicotianoideae</taxon>
        <taxon>Nicotianeae</taxon>
        <taxon>Nicotiana</taxon>
    </lineage>
</organism>
<dbReference type="Pfam" id="PF17917">
    <property type="entry name" value="RT_RNaseH"/>
    <property type="match status" value="1"/>
</dbReference>
<evidence type="ECO:0000313" key="9">
    <source>
        <dbReference type="RefSeq" id="XP_016479949.1"/>
    </source>
</evidence>
<dbReference type="STRING" id="4097.A0A1S4ATE3"/>
<dbReference type="GO" id="GO:0004519">
    <property type="term" value="F:endonuclease activity"/>
    <property type="evidence" value="ECO:0007669"/>
    <property type="project" value="UniProtKB-KW"/>
</dbReference>
<evidence type="ECO:0000256" key="2">
    <source>
        <dbReference type="ARBA" id="ARBA00022695"/>
    </source>
</evidence>
<proteinExistence type="predicted"/>
<dbReference type="InterPro" id="IPR041373">
    <property type="entry name" value="RT_RNaseH"/>
</dbReference>
<keyword evidence="1" id="KW-0808">Transferase</keyword>